<feature type="domain" description="Glycoside hydrolase 123 catalytic" evidence="1">
    <location>
        <begin position="25"/>
        <end position="90"/>
    </location>
</feature>
<evidence type="ECO:0000313" key="2">
    <source>
        <dbReference type="EMBL" id="KAJ8541019.1"/>
    </source>
</evidence>
<protein>
    <recommendedName>
        <fullName evidence="1">Glycoside hydrolase 123 catalytic domain-containing protein</fullName>
    </recommendedName>
</protein>
<dbReference type="Proteomes" id="UP001152561">
    <property type="component" value="Unassembled WGS sequence"/>
</dbReference>
<dbReference type="OrthoDB" id="1860167at2759"/>
<keyword evidence="3" id="KW-1185">Reference proteome</keyword>
<proteinExistence type="predicted"/>
<dbReference type="AlphaFoldDB" id="A0A9Q1LPI3"/>
<reference evidence="3" key="1">
    <citation type="journal article" date="2023" name="Proc. Natl. Acad. Sci. U.S.A.">
        <title>Genomic and structural basis for evolution of tropane alkaloid biosynthesis.</title>
        <authorList>
            <person name="Wanga Y.-J."/>
            <person name="Taina T."/>
            <person name="Yua J.-Y."/>
            <person name="Lia J."/>
            <person name="Xua B."/>
            <person name="Chenc J."/>
            <person name="D'Auriad J.C."/>
            <person name="Huanga J.-P."/>
            <person name="Huanga S.-X."/>
        </authorList>
    </citation>
    <scope>NUCLEOTIDE SEQUENCE [LARGE SCALE GENOMIC DNA]</scope>
    <source>
        <strain evidence="3">cv. KIB-2019</strain>
    </source>
</reference>
<gene>
    <name evidence="2" type="ORF">K7X08_001835</name>
</gene>
<sequence length="96" mass="10879">MVRSGGHMYAWDQVVLIPTGTWGCFLYWGANCYEKATVPSAEIKFRRGLPPGDGVLFYPGQVFSSSQQPVASLRQERLLSGLQDIEYLKLYGFKIW</sequence>
<evidence type="ECO:0000259" key="1">
    <source>
        <dbReference type="Pfam" id="PF13320"/>
    </source>
</evidence>
<evidence type="ECO:0000313" key="3">
    <source>
        <dbReference type="Proteomes" id="UP001152561"/>
    </source>
</evidence>
<dbReference type="Pfam" id="PF13320">
    <property type="entry name" value="GH123_cat"/>
    <property type="match status" value="1"/>
</dbReference>
<organism evidence="2 3">
    <name type="scientific">Anisodus acutangulus</name>
    <dbReference type="NCBI Taxonomy" id="402998"/>
    <lineage>
        <taxon>Eukaryota</taxon>
        <taxon>Viridiplantae</taxon>
        <taxon>Streptophyta</taxon>
        <taxon>Embryophyta</taxon>
        <taxon>Tracheophyta</taxon>
        <taxon>Spermatophyta</taxon>
        <taxon>Magnoliopsida</taxon>
        <taxon>eudicotyledons</taxon>
        <taxon>Gunneridae</taxon>
        <taxon>Pentapetalae</taxon>
        <taxon>asterids</taxon>
        <taxon>lamiids</taxon>
        <taxon>Solanales</taxon>
        <taxon>Solanaceae</taxon>
        <taxon>Solanoideae</taxon>
        <taxon>Hyoscyameae</taxon>
        <taxon>Anisodus</taxon>
    </lineage>
</organism>
<comment type="caution">
    <text evidence="2">The sequence shown here is derived from an EMBL/GenBank/DDBJ whole genome shotgun (WGS) entry which is preliminary data.</text>
</comment>
<accession>A0A9Q1LPI3</accession>
<name>A0A9Q1LPI3_9SOLA</name>
<dbReference type="EMBL" id="JAJAGQ010000015">
    <property type="protein sequence ID" value="KAJ8541019.1"/>
    <property type="molecule type" value="Genomic_DNA"/>
</dbReference>
<dbReference type="InterPro" id="IPR025150">
    <property type="entry name" value="GH123_cat"/>
</dbReference>